<evidence type="ECO:0000256" key="3">
    <source>
        <dbReference type="SAM" id="Phobius"/>
    </source>
</evidence>
<keyword evidence="3" id="KW-1133">Transmembrane helix</keyword>
<protein>
    <recommendedName>
        <fullName evidence="4">G5 domain-containing protein</fullName>
    </recommendedName>
</protein>
<dbReference type="CDD" id="cd22786">
    <property type="entry name" value="DPBB_YuiC-like"/>
    <property type="match status" value="1"/>
</dbReference>
<evidence type="ECO:0000256" key="2">
    <source>
        <dbReference type="SAM" id="MobiDB-lite"/>
    </source>
</evidence>
<dbReference type="GO" id="GO:0019867">
    <property type="term" value="C:outer membrane"/>
    <property type="evidence" value="ECO:0007669"/>
    <property type="project" value="InterPro"/>
</dbReference>
<dbReference type="Proteomes" id="UP000002754">
    <property type="component" value="Unassembled WGS sequence"/>
</dbReference>
<dbReference type="RefSeq" id="WP_003320859.1">
    <property type="nucleotide sequence ID" value="NZ_ALPT02000060.1"/>
</dbReference>
<dbReference type="InterPro" id="IPR011098">
    <property type="entry name" value="G5_dom"/>
</dbReference>
<dbReference type="SUPFAM" id="SSF50685">
    <property type="entry name" value="Barwin-like endoglucanases"/>
    <property type="match status" value="1"/>
</dbReference>
<evidence type="ECO:0000313" key="6">
    <source>
        <dbReference type="EMBL" id="THG90529.1"/>
    </source>
</evidence>
<name>A0A094XCD6_ALKAL</name>
<reference evidence="5 7" key="1">
    <citation type="journal article" date="2014" name="Genome Announc.">
        <title>Draft Genome Sequence of Bacillus alcalophilus AV1934, a Classic Alkaliphile Isolated from Human Feces in 1934.</title>
        <authorList>
            <person name="Attie O."/>
            <person name="Jayaprakash A."/>
            <person name="Shah H."/>
            <person name="Paulsen I.T."/>
            <person name="Morino M."/>
            <person name="Takahashi Y."/>
            <person name="Narumi I."/>
            <person name="Sachidanandam R."/>
            <person name="Satoh K."/>
            <person name="Ito M."/>
            <person name="Krulwich T.A."/>
        </authorList>
    </citation>
    <scope>NUCLEOTIDE SEQUENCE [LARGE SCALE GENOMIC DNA]</scope>
    <source>
        <strain evidence="5 7">AV1934</strain>
    </source>
</reference>
<gene>
    <name evidence="6" type="ORF">AJ85_10255</name>
    <name evidence="5" type="ORF">BALCAV_0216055</name>
</gene>
<keyword evidence="3" id="KW-0472">Membrane</keyword>
<organism evidence="5 7">
    <name type="scientific">Alkalihalobacillus alcalophilus ATCC 27647 = CGMCC 1.3604</name>
    <dbReference type="NCBI Taxonomy" id="1218173"/>
    <lineage>
        <taxon>Bacteria</taxon>
        <taxon>Bacillati</taxon>
        <taxon>Bacillota</taxon>
        <taxon>Bacilli</taxon>
        <taxon>Bacillales</taxon>
        <taxon>Bacillaceae</taxon>
        <taxon>Alkalihalobacillus</taxon>
    </lineage>
</organism>
<dbReference type="GO" id="GO:0009254">
    <property type="term" value="P:peptidoglycan turnover"/>
    <property type="evidence" value="ECO:0007669"/>
    <property type="project" value="InterPro"/>
</dbReference>
<feature type="compositionally biased region" description="Low complexity" evidence="2">
    <location>
        <begin position="297"/>
        <end position="323"/>
    </location>
</feature>
<dbReference type="SMART" id="SM01208">
    <property type="entry name" value="G5"/>
    <property type="match status" value="1"/>
</dbReference>
<accession>A0A094XCD6</accession>
<dbReference type="EMBL" id="JALP01000139">
    <property type="protein sequence ID" value="THG90529.1"/>
    <property type="molecule type" value="Genomic_DNA"/>
</dbReference>
<dbReference type="GO" id="GO:0004553">
    <property type="term" value="F:hydrolase activity, hydrolyzing O-glycosyl compounds"/>
    <property type="evidence" value="ECO:0007669"/>
    <property type="project" value="InterPro"/>
</dbReference>
<dbReference type="PANTHER" id="PTHR39160:SF4">
    <property type="entry name" value="RESUSCITATION-PROMOTING FACTOR RPFB"/>
    <property type="match status" value="1"/>
</dbReference>
<dbReference type="PROSITE" id="PS51109">
    <property type="entry name" value="G5"/>
    <property type="match status" value="1"/>
</dbReference>
<dbReference type="PANTHER" id="PTHR39160">
    <property type="entry name" value="CELL WALL-BINDING PROTEIN YOCH"/>
    <property type="match status" value="1"/>
</dbReference>
<dbReference type="OrthoDB" id="9798935at2"/>
<reference evidence="6 8" key="2">
    <citation type="submission" date="2014-01" db="EMBL/GenBank/DDBJ databases">
        <title>Draft genome sequencing of Bacillus alcalophilus CGMCC 1.3604.</title>
        <authorList>
            <person name="Yang J."/>
            <person name="Diao L."/>
            <person name="Yang S."/>
        </authorList>
    </citation>
    <scope>NUCLEOTIDE SEQUENCE [LARGE SCALE GENOMIC DNA]</scope>
    <source>
        <strain evidence="6 8">CGMCC 1.3604</strain>
    </source>
</reference>
<evidence type="ECO:0000313" key="8">
    <source>
        <dbReference type="Proteomes" id="UP000297014"/>
    </source>
</evidence>
<feature type="transmembrane region" description="Helical" evidence="3">
    <location>
        <begin position="18"/>
        <end position="37"/>
    </location>
</feature>
<dbReference type="EMBL" id="ALPT02000060">
    <property type="protein sequence ID" value="KGA96455.1"/>
    <property type="molecule type" value="Genomic_DNA"/>
</dbReference>
<dbReference type="InterPro" id="IPR036908">
    <property type="entry name" value="RlpA-like_sf"/>
</dbReference>
<evidence type="ECO:0000259" key="4">
    <source>
        <dbReference type="PROSITE" id="PS51109"/>
    </source>
</evidence>
<keyword evidence="7" id="KW-1185">Reference proteome</keyword>
<feature type="domain" description="G5" evidence="4">
    <location>
        <begin position="209"/>
        <end position="289"/>
    </location>
</feature>
<proteinExistence type="predicted"/>
<dbReference type="Gene3D" id="2.40.40.10">
    <property type="entry name" value="RlpA-like domain"/>
    <property type="match status" value="1"/>
</dbReference>
<dbReference type="InterPro" id="IPR051933">
    <property type="entry name" value="Resuscitation_pf_RpfB"/>
</dbReference>
<dbReference type="Proteomes" id="UP000297014">
    <property type="component" value="Unassembled WGS sequence"/>
</dbReference>
<keyword evidence="1" id="KW-0732">Signal</keyword>
<keyword evidence="3" id="KW-0812">Transmembrane</keyword>
<comment type="caution">
    <text evidence="5">The sequence shown here is derived from an EMBL/GenBank/DDBJ whole genome shotgun (WGS) entry which is preliminary data.</text>
</comment>
<dbReference type="InterPro" id="IPR010611">
    <property type="entry name" value="3D_dom"/>
</dbReference>
<dbReference type="Pfam" id="PF03990">
    <property type="entry name" value="DUF348"/>
    <property type="match status" value="3"/>
</dbReference>
<dbReference type="AlphaFoldDB" id="A0A094XCD6"/>
<evidence type="ECO:0000256" key="1">
    <source>
        <dbReference type="ARBA" id="ARBA00022729"/>
    </source>
</evidence>
<dbReference type="STRING" id="1218173.BALCAV_0216055"/>
<dbReference type="Pfam" id="PF06725">
    <property type="entry name" value="3D"/>
    <property type="match status" value="1"/>
</dbReference>
<evidence type="ECO:0000313" key="7">
    <source>
        <dbReference type="Proteomes" id="UP000002754"/>
    </source>
</evidence>
<dbReference type="eggNOG" id="COG3583">
    <property type="taxonomic scope" value="Bacteria"/>
</dbReference>
<dbReference type="eggNOG" id="COG3584">
    <property type="taxonomic scope" value="Bacteria"/>
</dbReference>
<dbReference type="Pfam" id="PF07501">
    <property type="entry name" value="G5"/>
    <property type="match status" value="1"/>
</dbReference>
<evidence type="ECO:0000313" key="5">
    <source>
        <dbReference type="EMBL" id="KGA96455.1"/>
    </source>
</evidence>
<dbReference type="InterPro" id="IPR007137">
    <property type="entry name" value="DUF348"/>
</dbReference>
<sequence>MVANIRNLLPGKLTGKGLFISVISLILFVGVIIYAVYEVTKATVEISIDGEVERYDTHASTLADFMMEQNWNVQEHDLIEPALDTEITGNMEVVWKKAKEVFVTIDGQEETVWTTRDTIEQLLEDLDIAYKEHDVIEPALATIITENLEIQFDSAFQVVLTSDGEEQEFWTTSTTVADFLEKEDVSLGKLDRVEPALEEKLEQEAQVKVVRVEKVTDVVEETVSFGTVTKKDNTLESGKEKVVDEGEEGKVEKHYEVVFEDGEEVSRELVKEEIVKESADRVIAVGTKPEPVQVARSSTPSSSNQSSSNKSESNQSSSSASDNKTFTVTATAYTAGCNGCSGVTATGINLKNNPNMKVIAVDPSIIPLGSRVEVEGYGVAIAGDTGGSISGNKIDVHVPTKAEAQRWGRKQVKITILD</sequence>
<dbReference type="Gene3D" id="2.20.230.10">
    <property type="entry name" value="Resuscitation-promoting factor rpfb"/>
    <property type="match status" value="1"/>
</dbReference>
<feature type="region of interest" description="Disordered" evidence="2">
    <location>
        <begin position="286"/>
        <end position="323"/>
    </location>
</feature>